<reference evidence="8 9" key="1">
    <citation type="submission" date="2018-01" db="EMBL/GenBank/DDBJ databases">
        <title>Whole genome analyses suggest that Burkholderia sensu lato contains two further novel genera in the rhizoxinica-symbiotica group Mycetohabitans gen. nov., and Trinickia gen. nov.: implications for the evolution of diazotrophy and nodulation in the Burkholderiaceae.</title>
        <authorList>
            <person name="Estrada-de los Santos P."/>
            <person name="Palmer M."/>
            <person name="Chavez-Ramirez B."/>
            <person name="Beukes C."/>
            <person name="Steenkamp E.T."/>
            <person name="Hirsch A.M."/>
            <person name="Manyaka P."/>
            <person name="Maluk M."/>
            <person name="Lafos M."/>
            <person name="Crook M."/>
            <person name="Gross E."/>
            <person name="Simon M.F."/>
            <person name="Bueno dos Reis Junior F."/>
            <person name="Poole P.S."/>
            <person name="Venter S.N."/>
            <person name="James E.K."/>
        </authorList>
    </citation>
    <scope>NUCLEOTIDE SEQUENCE [LARGE SCALE GENOMIC DNA]</scope>
    <source>
        <strain evidence="8 9">GIMN1.004</strain>
    </source>
</reference>
<dbReference type="EMBL" id="PNYA01000001">
    <property type="protein sequence ID" value="PMS23699.1"/>
    <property type="molecule type" value="Genomic_DNA"/>
</dbReference>
<dbReference type="Gene3D" id="3.40.50.10490">
    <property type="entry name" value="Glucose-6-phosphate isomerase like protein, domain 1"/>
    <property type="match status" value="2"/>
</dbReference>
<protein>
    <recommendedName>
        <fullName evidence="3">Glutamine--fructose-6-phosphate aminotransferase [isomerizing]</fullName>
        <ecNumber evidence="2">2.6.1.16</ecNumber>
    </recommendedName>
</protein>
<feature type="compositionally biased region" description="Polar residues" evidence="6">
    <location>
        <begin position="1"/>
        <end position="13"/>
    </location>
</feature>
<comment type="caution">
    <text evidence="8">The sequence shown here is derived from an EMBL/GenBank/DDBJ whole genome shotgun (WGS) entry which is preliminary data.</text>
</comment>
<organism evidence="8 9">
    <name type="scientific">Trinickia dabaoshanensis</name>
    <dbReference type="NCBI Taxonomy" id="564714"/>
    <lineage>
        <taxon>Bacteria</taxon>
        <taxon>Pseudomonadati</taxon>
        <taxon>Pseudomonadota</taxon>
        <taxon>Betaproteobacteria</taxon>
        <taxon>Burkholderiales</taxon>
        <taxon>Burkholderiaceae</taxon>
        <taxon>Trinickia</taxon>
    </lineage>
</organism>
<evidence type="ECO:0000313" key="9">
    <source>
        <dbReference type="Proteomes" id="UP000235616"/>
    </source>
</evidence>
<sequence>MTVQAAGSPSLQSLLRGHSDAAPEQRPRTTMYRTTRTCAAGAAPPADSGGRPSALDSLAPAVAGMLDRIRAVTPELFGDHARRILPTAEAVLILACGGSYHLALVAKGWIESLAAVPVNIELASEFRYRESVANPGSVVVALSRSRDLDDVLGAIELAVRMGMPNTLGICDSSNQTLASACRLGFTMNAIPDGAMTSARTGTMQLIALFLLALVLARSRRALTAQQEQSHLQALHELPEVVAEAVTLTSGIQAWAERLASSDDMLFLGRGMHYPVAQEGALNMKEIARVHAEAFSAGELKHGPLALVSADIPVVVTAPGDRLAEKLNSNLQEVSSRNGKLFVFADTDCNVPANLGIEVMRVGRHRGLLTPIVHTIPMQLLARYTALERRCRIEGTRDTACAIEAG</sequence>
<evidence type="ECO:0000256" key="3">
    <source>
        <dbReference type="ARBA" id="ARBA00016090"/>
    </source>
</evidence>
<evidence type="ECO:0000256" key="6">
    <source>
        <dbReference type="SAM" id="MobiDB-lite"/>
    </source>
</evidence>
<feature type="domain" description="SIS" evidence="7">
    <location>
        <begin position="254"/>
        <end position="395"/>
    </location>
</feature>
<keyword evidence="4" id="KW-0677">Repeat</keyword>
<comment type="catalytic activity">
    <reaction evidence="1">
        <text>D-fructose 6-phosphate + L-glutamine = D-glucosamine 6-phosphate + L-glutamate</text>
        <dbReference type="Rhea" id="RHEA:13237"/>
        <dbReference type="ChEBI" id="CHEBI:29985"/>
        <dbReference type="ChEBI" id="CHEBI:58359"/>
        <dbReference type="ChEBI" id="CHEBI:58725"/>
        <dbReference type="ChEBI" id="CHEBI:61527"/>
        <dbReference type="EC" id="2.6.1.16"/>
    </reaction>
</comment>
<dbReference type="PANTHER" id="PTHR10937">
    <property type="entry name" value="GLUCOSAMINE--FRUCTOSE-6-PHOSPHATE AMINOTRANSFERASE, ISOMERIZING"/>
    <property type="match status" value="1"/>
</dbReference>
<keyword evidence="5" id="KW-0315">Glutamine amidotransferase</keyword>
<dbReference type="PROSITE" id="PS51464">
    <property type="entry name" value="SIS"/>
    <property type="match status" value="2"/>
</dbReference>
<dbReference type="GO" id="GO:0097367">
    <property type="term" value="F:carbohydrate derivative binding"/>
    <property type="evidence" value="ECO:0007669"/>
    <property type="project" value="InterPro"/>
</dbReference>
<evidence type="ECO:0000313" key="8">
    <source>
        <dbReference type="EMBL" id="PMS23699.1"/>
    </source>
</evidence>
<dbReference type="CDD" id="cd05009">
    <property type="entry name" value="SIS_GlmS_GlmD_2"/>
    <property type="match status" value="1"/>
</dbReference>
<evidence type="ECO:0000256" key="1">
    <source>
        <dbReference type="ARBA" id="ARBA00001031"/>
    </source>
</evidence>
<dbReference type="Pfam" id="PF01380">
    <property type="entry name" value="SIS"/>
    <property type="match status" value="2"/>
</dbReference>
<dbReference type="SUPFAM" id="SSF53697">
    <property type="entry name" value="SIS domain"/>
    <property type="match status" value="1"/>
</dbReference>
<feature type="region of interest" description="Disordered" evidence="6">
    <location>
        <begin position="1"/>
        <end position="34"/>
    </location>
</feature>
<dbReference type="InterPro" id="IPR035466">
    <property type="entry name" value="GlmS/AgaS_SIS"/>
</dbReference>
<evidence type="ECO:0000256" key="5">
    <source>
        <dbReference type="ARBA" id="ARBA00022962"/>
    </source>
</evidence>
<dbReference type="InterPro" id="IPR046348">
    <property type="entry name" value="SIS_dom_sf"/>
</dbReference>
<proteinExistence type="predicted"/>
<feature type="compositionally biased region" description="Basic and acidic residues" evidence="6">
    <location>
        <begin position="17"/>
        <end position="27"/>
    </location>
</feature>
<dbReference type="GO" id="GO:0005829">
    <property type="term" value="C:cytosol"/>
    <property type="evidence" value="ECO:0007669"/>
    <property type="project" value="TreeGrafter"/>
</dbReference>
<dbReference type="GO" id="GO:0006047">
    <property type="term" value="P:UDP-N-acetylglucosamine metabolic process"/>
    <property type="evidence" value="ECO:0007669"/>
    <property type="project" value="TreeGrafter"/>
</dbReference>
<accession>A0A2N7W2R9</accession>
<dbReference type="InterPro" id="IPR035490">
    <property type="entry name" value="GlmS/FrlB_SIS"/>
</dbReference>
<dbReference type="CDD" id="cd05008">
    <property type="entry name" value="SIS_GlmS_GlmD_1"/>
    <property type="match status" value="1"/>
</dbReference>
<evidence type="ECO:0000259" key="7">
    <source>
        <dbReference type="PROSITE" id="PS51464"/>
    </source>
</evidence>
<keyword evidence="9" id="KW-1185">Reference proteome</keyword>
<dbReference type="Proteomes" id="UP000235616">
    <property type="component" value="Unassembled WGS sequence"/>
</dbReference>
<dbReference type="PANTHER" id="PTHR10937:SF0">
    <property type="entry name" value="GLUTAMINE--FRUCTOSE-6-PHOSPHATE TRANSAMINASE (ISOMERIZING)"/>
    <property type="match status" value="1"/>
</dbReference>
<dbReference type="AlphaFoldDB" id="A0A2N7W2R9"/>
<dbReference type="GO" id="GO:0004360">
    <property type="term" value="F:glutamine-fructose-6-phosphate transaminase (isomerizing) activity"/>
    <property type="evidence" value="ECO:0007669"/>
    <property type="project" value="UniProtKB-EC"/>
</dbReference>
<dbReference type="GO" id="GO:0006002">
    <property type="term" value="P:fructose 6-phosphate metabolic process"/>
    <property type="evidence" value="ECO:0007669"/>
    <property type="project" value="TreeGrafter"/>
</dbReference>
<feature type="domain" description="SIS" evidence="7">
    <location>
        <begin position="80"/>
        <end position="221"/>
    </location>
</feature>
<name>A0A2N7W2R9_9BURK</name>
<dbReference type="InterPro" id="IPR001347">
    <property type="entry name" value="SIS_dom"/>
</dbReference>
<dbReference type="EC" id="2.6.1.16" evidence="2"/>
<evidence type="ECO:0000256" key="4">
    <source>
        <dbReference type="ARBA" id="ARBA00022737"/>
    </source>
</evidence>
<dbReference type="GO" id="GO:0006487">
    <property type="term" value="P:protein N-linked glycosylation"/>
    <property type="evidence" value="ECO:0007669"/>
    <property type="project" value="TreeGrafter"/>
</dbReference>
<gene>
    <name evidence="8" type="ORF">C0Z18_00510</name>
</gene>
<evidence type="ECO:0000256" key="2">
    <source>
        <dbReference type="ARBA" id="ARBA00012916"/>
    </source>
</evidence>